<name>A0A8S4FTW4_PLUXY</name>
<feature type="region of interest" description="Disordered" evidence="1">
    <location>
        <begin position="1"/>
        <end position="82"/>
    </location>
</feature>
<dbReference type="EMBL" id="CAJHNJ030000046">
    <property type="protein sequence ID" value="CAG9131796.1"/>
    <property type="molecule type" value="Genomic_DNA"/>
</dbReference>
<feature type="compositionally biased region" description="Basic and acidic residues" evidence="1">
    <location>
        <begin position="1"/>
        <end position="11"/>
    </location>
</feature>
<feature type="compositionally biased region" description="Basic and acidic residues" evidence="1">
    <location>
        <begin position="147"/>
        <end position="157"/>
    </location>
</feature>
<reference evidence="2" key="1">
    <citation type="submission" date="2020-11" db="EMBL/GenBank/DDBJ databases">
        <authorList>
            <person name="Whiteford S."/>
        </authorList>
    </citation>
    <scope>NUCLEOTIDE SEQUENCE</scope>
</reference>
<proteinExistence type="predicted"/>
<gene>
    <name evidence="2" type="ORF">PLXY2_LOCUS10473</name>
</gene>
<feature type="region of interest" description="Disordered" evidence="1">
    <location>
        <begin position="128"/>
        <end position="188"/>
    </location>
</feature>
<dbReference type="Proteomes" id="UP000653454">
    <property type="component" value="Unassembled WGS sequence"/>
</dbReference>
<sequence>MLRTIEQDGPRDAAYPRQVGAPHTHQRKAGPEPPTRGKWARRIHTNDKRDSDGSKDSSIDSGTDTRYIEKRRDQPVVKQRPKSLNLSQLPRVEALFRHFDATMAKTYEILAISPRVGKKVTINLNNNLTPDARTRHHTDDSSLGSFKYEDQESTEHDGDVEDISDGERTSSSERATYYPGNNDDDTHSEFMVNAMDAEELRQSIRRSKLWKERDAPSASGGSVGGTAPSSPPHSDDDEVSTPSGDTVDRNPLSGSCESVDTVGRREMYVKSAFDSLSGAADCTTPAGESY</sequence>
<organism evidence="2 3">
    <name type="scientific">Plutella xylostella</name>
    <name type="common">Diamondback moth</name>
    <name type="synonym">Plutella maculipennis</name>
    <dbReference type="NCBI Taxonomy" id="51655"/>
    <lineage>
        <taxon>Eukaryota</taxon>
        <taxon>Metazoa</taxon>
        <taxon>Ecdysozoa</taxon>
        <taxon>Arthropoda</taxon>
        <taxon>Hexapoda</taxon>
        <taxon>Insecta</taxon>
        <taxon>Pterygota</taxon>
        <taxon>Neoptera</taxon>
        <taxon>Endopterygota</taxon>
        <taxon>Lepidoptera</taxon>
        <taxon>Glossata</taxon>
        <taxon>Ditrysia</taxon>
        <taxon>Yponomeutoidea</taxon>
        <taxon>Plutellidae</taxon>
        <taxon>Plutella</taxon>
    </lineage>
</organism>
<accession>A0A8S4FTW4</accession>
<evidence type="ECO:0000313" key="3">
    <source>
        <dbReference type="Proteomes" id="UP000653454"/>
    </source>
</evidence>
<comment type="caution">
    <text evidence="2">The sequence shown here is derived from an EMBL/GenBank/DDBJ whole genome shotgun (WGS) entry which is preliminary data.</text>
</comment>
<evidence type="ECO:0000256" key="1">
    <source>
        <dbReference type="SAM" id="MobiDB-lite"/>
    </source>
</evidence>
<feature type="region of interest" description="Disordered" evidence="1">
    <location>
        <begin position="209"/>
        <end position="263"/>
    </location>
</feature>
<evidence type="ECO:0000313" key="2">
    <source>
        <dbReference type="EMBL" id="CAG9131796.1"/>
    </source>
</evidence>
<feature type="compositionally biased region" description="Basic and acidic residues" evidence="1">
    <location>
        <begin position="44"/>
        <end position="58"/>
    </location>
</feature>
<feature type="compositionally biased region" description="Basic and acidic residues" evidence="1">
    <location>
        <begin position="66"/>
        <end position="75"/>
    </location>
</feature>
<dbReference type="AlphaFoldDB" id="A0A8S4FTW4"/>
<keyword evidence="3" id="KW-1185">Reference proteome</keyword>
<protein>
    <submittedName>
        <fullName evidence="2">(diamondback moth) hypothetical protein</fullName>
    </submittedName>
</protein>